<gene>
    <name evidence="1" type="ORF">GSPATT00039228001</name>
</gene>
<dbReference type="KEGG" id="ptm:GSPATT00039228001"/>
<evidence type="ECO:0000313" key="1">
    <source>
        <dbReference type="EMBL" id="CAK77675.1"/>
    </source>
</evidence>
<keyword evidence="2" id="KW-1185">Reference proteome</keyword>
<proteinExistence type="predicted"/>
<dbReference type="AlphaFoldDB" id="A0D3Q8"/>
<name>A0D3Q8_PARTE</name>
<dbReference type="GeneID" id="5030856"/>
<organism evidence="1 2">
    <name type="scientific">Paramecium tetraurelia</name>
    <dbReference type="NCBI Taxonomy" id="5888"/>
    <lineage>
        <taxon>Eukaryota</taxon>
        <taxon>Sar</taxon>
        <taxon>Alveolata</taxon>
        <taxon>Ciliophora</taxon>
        <taxon>Intramacronucleata</taxon>
        <taxon>Oligohymenophorea</taxon>
        <taxon>Peniculida</taxon>
        <taxon>Parameciidae</taxon>
        <taxon>Paramecium</taxon>
    </lineage>
</organism>
<sequence length="171" mass="19650">MNSIRKHIKLYNSFRNQFQSFFMISKSALQLVLQGNWSPSHNPPQSFTNYPGYFCIITIRLLALSLPQSNGTNTFNFVHKIMIYSISLLQNPHNLCSTLFNKITSVILKFKIQCIQSSNPNQTRFVNITLPGDISKSSEYTKIKYSFSSQSKTQYCSSIKTKVNNFCYTKS</sequence>
<dbReference type="Proteomes" id="UP000000600">
    <property type="component" value="Unassembled WGS sequence"/>
</dbReference>
<evidence type="ECO:0000313" key="2">
    <source>
        <dbReference type="Proteomes" id="UP000000600"/>
    </source>
</evidence>
<dbReference type="HOGENOM" id="CLU_1753241_0_0_1"/>
<accession>A0D3Q8</accession>
<protein>
    <submittedName>
        <fullName evidence="1">Uncharacterized protein</fullName>
    </submittedName>
</protein>
<dbReference type="RefSeq" id="XP_001445072.1">
    <property type="nucleotide sequence ID" value="XM_001445035.1"/>
</dbReference>
<reference evidence="1 2" key="1">
    <citation type="journal article" date="2006" name="Nature">
        <title>Global trends of whole-genome duplications revealed by the ciliate Paramecium tetraurelia.</title>
        <authorList>
            <consortium name="Genoscope"/>
            <person name="Aury J.-M."/>
            <person name="Jaillon O."/>
            <person name="Duret L."/>
            <person name="Noel B."/>
            <person name="Jubin C."/>
            <person name="Porcel B.M."/>
            <person name="Segurens B."/>
            <person name="Daubin V."/>
            <person name="Anthouard V."/>
            <person name="Aiach N."/>
            <person name="Arnaiz O."/>
            <person name="Billaut A."/>
            <person name="Beisson J."/>
            <person name="Blanc I."/>
            <person name="Bouhouche K."/>
            <person name="Camara F."/>
            <person name="Duharcourt S."/>
            <person name="Guigo R."/>
            <person name="Gogendeau D."/>
            <person name="Katinka M."/>
            <person name="Keller A.-M."/>
            <person name="Kissmehl R."/>
            <person name="Klotz C."/>
            <person name="Koll F."/>
            <person name="Le Moue A."/>
            <person name="Lepere C."/>
            <person name="Malinsky S."/>
            <person name="Nowacki M."/>
            <person name="Nowak J.K."/>
            <person name="Plattner H."/>
            <person name="Poulain J."/>
            <person name="Ruiz F."/>
            <person name="Serrano V."/>
            <person name="Zagulski M."/>
            <person name="Dessen P."/>
            <person name="Betermier M."/>
            <person name="Weissenbach J."/>
            <person name="Scarpelli C."/>
            <person name="Schachter V."/>
            <person name="Sperling L."/>
            <person name="Meyer E."/>
            <person name="Cohen J."/>
            <person name="Wincker P."/>
        </authorList>
    </citation>
    <scope>NUCLEOTIDE SEQUENCE [LARGE SCALE GENOMIC DNA]</scope>
    <source>
        <strain evidence="1 2">Stock d4-2</strain>
    </source>
</reference>
<dbReference type="EMBL" id="CT868278">
    <property type="protein sequence ID" value="CAK77675.1"/>
    <property type="molecule type" value="Genomic_DNA"/>
</dbReference>
<dbReference type="InParanoid" id="A0D3Q8"/>